<evidence type="ECO:0000256" key="1">
    <source>
        <dbReference type="SAM" id="MobiDB-lite"/>
    </source>
</evidence>
<feature type="compositionally biased region" description="Pro residues" evidence="1">
    <location>
        <begin position="130"/>
        <end position="142"/>
    </location>
</feature>
<proteinExistence type="predicted"/>
<keyword evidence="2" id="KW-1133">Transmembrane helix</keyword>
<dbReference type="AlphaFoldDB" id="A0A6L7GP67"/>
<dbReference type="Proteomes" id="UP000475545">
    <property type="component" value="Unassembled WGS sequence"/>
</dbReference>
<reference evidence="3 4" key="1">
    <citation type="submission" date="2019-11" db="EMBL/GenBank/DDBJ databases">
        <title>Gordonia sp. nov., a novel actinobacterium isolated from mangrove soil in Hainan.</title>
        <authorList>
            <person name="Huang X."/>
            <person name="Xie Y."/>
            <person name="Chu X."/>
            <person name="Xiao K."/>
        </authorList>
    </citation>
    <scope>NUCLEOTIDE SEQUENCE [LARGE SCALE GENOMIC DNA]</scope>
    <source>
        <strain evidence="3 4">HNM0687</strain>
    </source>
</reference>
<sequence length="153" mass="16069">MTAYPPPSGPPRDPAPLRRQASTALTGAILLWVLVGLMILGTIGRAASASTTPAPSSGAEAFGRLVGMIGLPIAAAVGAVLLHRRRARLLRQAHAIQSFGQVAPGYPTPGHLARVYPPPNSPYGQGFHPNYPPPGHWPPPNHLSPSQHRPDSQ</sequence>
<keyword evidence="4" id="KW-1185">Reference proteome</keyword>
<protein>
    <submittedName>
        <fullName evidence="3">Uncharacterized protein</fullName>
    </submittedName>
</protein>
<organism evidence="3 4">
    <name type="scientific">Gordonia mangrovi</name>
    <dbReference type="NCBI Taxonomy" id="2665643"/>
    <lineage>
        <taxon>Bacteria</taxon>
        <taxon>Bacillati</taxon>
        <taxon>Actinomycetota</taxon>
        <taxon>Actinomycetes</taxon>
        <taxon>Mycobacteriales</taxon>
        <taxon>Gordoniaceae</taxon>
        <taxon>Gordonia</taxon>
    </lineage>
</organism>
<gene>
    <name evidence="3" type="ORF">GIY30_08620</name>
</gene>
<name>A0A6L7GP67_9ACTN</name>
<keyword evidence="2" id="KW-0812">Transmembrane</keyword>
<comment type="caution">
    <text evidence="3">The sequence shown here is derived from an EMBL/GenBank/DDBJ whole genome shotgun (WGS) entry which is preliminary data.</text>
</comment>
<feature type="transmembrane region" description="Helical" evidence="2">
    <location>
        <begin position="21"/>
        <end position="41"/>
    </location>
</feature>
<keyword evidence="2" id="KW-0472">Membrane</keyword>
<dbReference type="EMBL" id="WMBR01000002">
    <property type="protein sequence ID" value="MXP21412.1"/>
    <property type="molecule type" value="Genomic_DNA"/>
</dbReference>
<evidence type="ECO:0000313" key="4">
    <source>
        <dbReference type="Proteomes" id="UP000475545"/>
    </source>
</evidence>
<evidence type="ECO:0000256" key="2">
    <source>
        <dbReference type="SAM" id="Phobius"/>
    </source>
</evidence>
<feature type="transmembrane region" description="Helical" evidence="2">
    <location>
        <begin position="61"/>
        <end position="82"/>
    </location>
</feature>
<dbReference type="RefSeq" id="WP_160901607.1">
    <property type="nucleotide sequence ID" value="NZ_CP102850.1"/>
</dbReference>
<accession>A0A6L7GP67</accession>
<evidence type="ECO:0000313" key="3">
    <source>
        <dbReference type="EMBL" id="MXP21412.1"/>
    </source>
</evidence>
<feature type="region of interest" description="Disordered" evidence="1">
    <location>
        <begin position="115"/>
        <end position="153"/>
    </location>
</feature>